<organism evidence="1 2">
    <name type="scientific">Candidatus Enterovibrio altilux</name>
    <dbReference type="NCBI Taxonomy" id="1927128"/>
    <lineage>
        <taxon>Bacteria</taxon>
        <taxon>Pseudomonadati</taxon>
        <taxon>Pseudomonadota</taxon>
        <taxon>Gammaproteobacteria</taxon>
        <taxon>Vibrionales</taxon>
        <taxon>Vibrionaceae</taxon>
        <taxon>Enterovibrio</taxon>
    </lineage>
</organism>
<dbReference type="EMBL" id="CP020660">
    <property type="protein sequence ID" value="ATF09334.1"/>
    <property type="molecule type" value="Genomic_DNA"/>
</dbReference>
<evidence type="ECO:0000313" key="1">
    <source>
        <dbReference type="EMBL" id="ATF09334.1"/>
    </source>
</evidence>
<dbReference type="AlphaFoldDB" id="A0A291B8L0"/>
<keyword evidence="2" id="KW-1185">Reference proteome</keyword>
<evidence type="ECO:0008006" key="3">
    <source>
        <dbReference type="Google" id="ProtNLM"/>
    </source>
</evidence>
<dbReference type="KEGG" id="elux:BTN50_0826"/>
<proteinExistence type="predicted"/>
<evidence type="ECO:0000313" key="2">
    <source>
        <dbReference type="Proteomes" id="UP000218160"/>
    </source>
</evidence>
<accession>A0A291B8L0</accession>
<sequence length="47" mass="5402">MPFELELGNKASEILPNLLKQTRHRINGISSDGTDDTRQCYKTIRLK</sequence>
<name>A0A291B8L0_9GAMM</name>
<protein>
    <recommendedName>
        <fullName evidence="3">Mobile element protein</fullName>
    </recommendedName>
</protein>
<gene>
    <name evidence="1" type="ORF">BTN50_0826</name>
</gene>
<reference evidence="2" key="1">
    <citation type="submission" date="2017-04" db="EMBL/GenBank/DDBJ databases">
        <title>Genome evolution of the luminous symbionts of deep sea anglerfish.</title>
        <authorList>
            <person name="Hendry T.A."/>
        </authorList>
    </citation>
    <scope>NUCLEOTIDE SEQUENCE [LARGE SCALE GENOMIC DNA]</scope>
</reference>
<dbReference type="RefSeq" id="WP_161492933.1">
    <property type="nucleotide sequence ID" value="NZ_CP020660.1"/>
</dbReference>
<dbReference type="Proteomes" id="UP000218160">
    <property type="component" value="Chromosome 1"/>
</dbReference>